<keyword evidence="5 6" id="KW-0472">Membrane</keyword>
<dbReference type="PRINTS" id="PR00259">
    <property type="entry name" value="TMFOUR"/>
</dbReference>
<dbReference type="Pfam" id="PF00335">
    <property type="entry name" value="Tetraspanin"/>
    <property type="match status" value="1"/>
</dbReference>
<evidence type="ECO:0000256" key="2">
    <source>
        <dbReference type="ARBA" id="ARBA00006840"/>
    </source>
</evidence>
<dbReference type="InterPro" id="IPR018499">
    <property type="entry name" value="Tetraspanin/Peripherin"/>
</dbReference>
<evidence type="ECO:0000256" key="3">
    <source>
        <dbReference type="ARBA" id="ARBA00022692"/>
    </source>
</evidence>
<protein>
    <recommendedName>
        <fullName evidence="6">Tetraspanin</fullName>
    </recommendedName>
</protein>
<dbReference type="InterPro" id="IPR008952">
    <property type="entry name" value="Tetraspanin_EC2_sf"/>
</dbReference>
<comment type="similarity">
    <text evidence="2 6">Belongs to the tetraspanin (TM4SF) family.</text>
</comment>
<dbReference type="Gene3D" id="1.10.1450.10">
    <property type="entry name" value="Tetraspanin"/>
    <property type="match status" value="1"/>
</dbReference>
<feature type="transmembrane region" description="Helical" evidence="6">
    <location>
        <begin position="90"/>
        <end position="113"/>
    </location>
</feature>
<keyword evidence="3 6" id="KW-0812">Transmembrane</keyword>
<accession>A0AA36AV01</accession>
<dbReference type="Proteomes" id="UP001162480">
    <property type="component" value="Chromosome 5"/>
</dbReference>
<evidence type="ECO:0000256" key="6">
    <source>
        <dbReference type="RuleBase" id="RU361218"/>
    </source>
</evidence>
<gene>
    <name evidence="7" type="ORF">OCTVUL_1B022313</name>
</gene>
<keyword evidence="8" id="KW-1185">Reference proteome</keyword>
<evidence type="ECO:0000256" key="1">
    <source>
        <dbReference type="ARBA" id="ARBA00004141"/>
    </source>
</evidence>
<dbReference type="AlphaFoldDB" id="A0AA36AV01"/>
<sequence length="293" mass="32884">MKTSYRFMINLFTNENYMKKKMFCFLRLRRIMSCLHNFGRVILITLNVIFVITGIGILGLCIFLKVDQTSKIIQDVIEEHADAKDFTKSIIVLVVLGAAILLISSLGCCAAIFENRCLLGMYIFLLSAITVAETGAGIFVAVVKHKIRSHIAEAANEVIREKYIKDKEISRTIDILQEKLKCCGANNYTDYSFLKLDVGKVPYSCCVMKSDDDNPVPQNKTLCELEAVNPFLHDAKYLHTEGCVDSLEVLVKKYSSIILGVALGIAAFEVFLIFLACCICREKTDEDRIGLIH</sequence>
<dbReference type="PANTHER" id="PTHR19282:SF544">
    <property type="entry name" value="TETRASPANIN"/>
    <property type="match status" value="1"/>
</dbReference>
<feature type="transmembrane region" description="Helical" evidence="6">
    <location>
        <begin position="41"/>
        <end position="64"/>
    </location>
</feature>
<comment type="subcellular location">
    <subcellularLocation>
        <location evidence="1 6">Membrane</location>
        <topology evidence="1 6">Multi-pass membrane protein</topology>
    </subcellularLocation>
</comment>
<evidence type="ECO:0000313" key="8">
    <source>
        <dbReference type="Proteomes" id="UP001162480"/>
    </source>
</evidence>
<dbReference type="PANTHER" id="PTHR19282">
    <property type="entry name" value="TETRASPANIN"/>
    <property type="match status" value="1"/>
</dbReference>
<name>A0AA36AV01_OCTVU</name>
<evidence type="ECO:0000313" key="7">
    <source>
        <dbReference type="EMBL" id="CAI9722589.1"/>
    </source>
</evidence>
<reference evidence="7" key="1">
    <citation type="submission" date="2023-08" db="EMBL/GenBank/DDBJ databases">
        <authorList>
            <person name="Alioto T."/>
            <person name="Alioto T."/>
            <person name="Gomez Garrido J."/>
        </authorList>
    </citation>
    <scope>NUCLEOTIDE SEQUENCE</scope>
</reference>
<evidence type="ECO:0000256" key="5">
    <source>
        <dbReference type="ARBA" id="ARBA00023136"/>
    </source>
</evidence>
<dbReference type="EMBL" id="OX597818">
    <property type="protein sequence ID" value="CAI9722589.1"/>
    <property type="molecule type" value="Genomic_DNA"/>
</dbReference>
<feature type="transmembrane region" description="Helical" evidence="6">
    <location>
        <begin position="119"/>
        <end position="143"/>
    </location>
</feature>
<evidence type="ECO:0000256" key="4">
    <source>
        <dbReference type="ARBA" id="ARBA00022989"/>
    </source>
</evidence>
<keyword evidence="4 6" id="KW-1133">Transmembrane helix</keyword>
<proteinExistence type="inferred from homology"/>
<dbReference type="SUPFAM" id="SSF48652">
    <property type="entry name" value="Tetraspanin"/>
    <property type="match status" value="1"/>
</dbReference>
<feature type="transmembrane region" description="Helical" evidence="6">
    <location>
        <begin position="257"/>
        <end position="276"/>
    </location>
</feature>
<dbReference type="GO" id="GO:0005886">
    <property type="term" value="C:plasma membrane"/>
    <property type="evidence" value="ECO:0007669"/>
    <property type="project" value="TreeGrafter"/>
</dbReference>
<dbReference type="InterPro" id="IPR000301">
    <property type="entry name" value="Tetraspanin_animals"/>
</dbReference>
<organism evidence="7 8">
    <name type="scientific">Octopus vulgaris</name>
    <name type="common">Common octopus</name>
    <dbReference type="NCBI Taxonomy" id="6645"/>
    <lineage>
        <taxon>Eukaryota</taxon>
        <taxon>Metazoa</taxon>
        <taxon>Spiralia</taxon>
        <taxon>Lophotrochozoa</taxon>
        <taxon>Mollusca</taxon>
        <taxon>Cephalopoda</taxon>
        <taxon>Coleoidea</taxon>
        <taxon>Octopodiformes</taxon>
        <taxon>Octopoda</taxon>
        <taxon>Incirrata</taxon>
        <taxon>Octopodidae</taxon>
        <taxon>Octopus</taxon>
    </lineage>
</organism>
<dbReference type="PIRSF" id="PIRSF002419">
    <property type="entry name" value="Tetraspanin"/>
    <property type="match status" value="1"/>
</dbReference>